<dbReference type="Proteomes" id="UP001267407">
    <property type="component" value="Unassembled WGS sequence"/>
</dbReference>
<protein>
    <recommendedName>
        <fullName evidence="3">MarR family transcriptional regulator</fullName>
    </recommendedName>
</protein>
<dbReference type="RefSeq" id="WP_310966290.1">
    <property type="nucleotide sequence ID" value="NZ_JAVMBO010000014.1"/>
</dbReference>
<evidence type="ECO:0000313" key="2">
    <source>
        <dbReference type="Proteomes" id="UP001267407"/>
    </source>
</evidence>
<name>A0ABU2HIP4_9GAMM</name>
<gene>
    <name evidence="1" type="ORF">RKA07_10440</name>
</gene>
<evidence type="ECO:0000313" key="1">
    <source>
        <dbReference type="EMBL" id="MDS1310505.1"/>
    </source>
</evidence>
<organism evidence="1 2">
    <name type="scientific">Marinobacter xiaoshiensis</name>
    <dbReference type="NCBI Taxonomy" id="3073652"/>
    <lineage>
        <taxon>Bacteria</taxon>
        <taxon>Pseudomonadati</taxon>
        <taxon>Pseudomonadota</taxon>
        <taxon>Gammaproteobacteria</taxon>
        <taxon>Pseudomonadales</taxon>
        <taxon>Marinobacteraceae</taxon>
        <taxon>Marinobacter</taxon>
    </lineage>
</organism>
<keyword evidence="2" id="KW-1185">Reference proteome</keyword>
<accession>A0ABU2HIP4</accession>
<dbReference type="InterPro" id="IPR036390">
    <property type="entry name" value="WH_DNA-bd_sf"/>
</dbReference>
<evidence type="ECO:0008006" key="3">
    <source>
        <dbReference type="Google" id="ProtNLM"/>
    </source>
</evidence>
<dbReference type="SUPFAM" id="SSF46785">
    <property type="entry name" value="Winged helix' DNA-binding domain"/>
    <property type="match status" value="1"/>
</dbReference>
<dbReference type="EMBL" id="JAVMBO010000014">
    <property type="protein sequence ID" value="MDS1310505.1"/>
    <property type="molecule type" value="Genomic_DNA"/>
</dbReference>
<sequence length="136" mass="14785">MAMDRRAKLTGKGAPAPFLQLPKHVLSSEAYRSLSGWEVKLLVDIASQFTGKNNGDLGASWTVMAVRGWNSPGTLNKALKGLLRAGLIQETRSGGRHRCTLYAVTWRGIDECKGKLEVNPTVAPSNLFQNFKSEAA</sequence>
<comment type="caution">
    <text evidence="1">The sequence shown here is derived from an EMBL/GenBank/DDBJ whole genome shotgun (WGS) entry which is preliminary data.</text>
</comment>
<reference evidence="1" key="1">
    <citation type="submission" date="2023-09" db="EMBL/GenBank/DDBJ databases">
        <title>Marinobacter sediminicola sp. nov. and Marinobacter maritimum sp. nov., isolated from marine sediment.</title>
        <authorList>
            <person name="An J."/>
        </authorList>
    </citation>
    <scope>NUCLEOTIDE SEQUENCE</scope>
    <source>
        <strain evidence="1">F60267</strain>
    </source>
</reference>
<proteinExistence type="predicted"/>